<accession>A0A6M2CNC9</accession>
<reference evidence="1" key="1">
    <citation type="submission" date="2019-09" db="EMBL/GenBank/DDBJ databases">
        <title>Organ-specific transcriptomic study of the physiology of the cattle tick, Rhipicephalus microplus.</title>
        <authorList>
            <person name="Tirloni L."/>
            <person name="Braz G."/>
            <person name="Gandara A.C.P."/>
            <person name="Sabadin G.A."/>
            <person name="da Silva R.M."/>
            <person name="Guizzo M.G."/>
            <person name="Machado J.A."/>
            <person name="Costa E.P."/>
            <person name="Gomes H.F."/>
            <person name="Moraes J."/>
            <person name="Mota M.B.S."/>
            <person name="Mesquita R.D."/>
            <person name="Alvarenga P.H."/>
            <person name="Alves F."/>
            <person name="Seixas A."/>
            <person name="da Fonseca R.N."/>
            <person name="Fogaca A."/>
            <person name="Logullo C."/>
            <person name="Tanaka A."/>
            <person name="Daffre S."/>
            <person name="Termignoni C."/>
            <person name="Vaz I.S.Jr."/>
            <person name="Oliveira P.L."/>
            <person name="Ribeiro J.M."/>
        </authorList>
    </citation>
    <scope>NUCLEOTIDE SEQUENCE</scope>
    <source>
        <strain evidence="1">Porto Alegre</strain>
    </source>
</reference>
<dbReference type="VEuPathDB" id="VectorBase:LOC119174349"/>
<evidence type="ECO:0000313" key="1">
    <source>
        <dbReference type="EMBL" id="NOV35018.1"/>
    </source>
</evidence>
<organism evidence="1">
    <name type="scientific">Rhipicephalus microplus</name>
    <name type="common">Cattle tick</name>
    <name type="synonym">Boophilus microplus</name>
    <dbReference type="NCBI Taxonomy" id="6941"/>
    <lineage>
        <taxon>Eukaryota</taxon>
        <taxon>Metazoa</taxon>
        <taxon>Ecdysozoa</taxon>
        <taxon>Arthropoda</taxon>
        <taxon>Chelicerata</taxon>
        <taxon>Arachnida</taxon>
        <taxon>Acari</taxon>
        <taxon>Parasitiformes</taxon>
        <taxon>Ixodida</taxon>
        <taxon>Ixodoidea</taxon>
        <taxon>Ixodidae</taxon>
        <taxon>Rhipicephalinae</taxon>
        <taxon>Rhipicephalus</taxon>
        <taxon>Boophilus</taxon>
    </lineage>
</organism>
<dbReference type="EMBL" id="GHWJ01002281">
    <property type="protein sequence ID" value="NOV35018.1"/>
    <property type="molecule type" value="Transcribed_RNA"/>
</dbReference>
<dbReference type="OrthoDB" id="10524330at2759"/>
<name>A0A6M2CNC9_RHIMP</name>
<protein>
    <submittedName>
        <fullName evidence="1">Uncharacterized protein</fullName>
    </submittedName>
</protein>
<proteinExistence type="predicted"/>
<sequence>MATKLGAMQVLTVYAQPYDGGIIRSPGDFYEDRPGGLNRGGGLEREFAGGLERESVGGYGGGYRNRGPQRFPVYAPESYPARRPGRLPNREVYPGGLPGGTSPTLCGGHICPVGSRCVSLRSNCVRKPCHPTKICVS</sequence>
<dbReference type="AlphaFoldDB" id="A0A6M2CNC9"/>